<keyword evidence="4 10" id="KW-0812">Transmembrane</keyword>
<dbReference type="PANTHER" id="PTHR20772">
    <property type="entry name" value="PROTEIN FMP42"/>
    <property type="match status" value="1"/>
</dbReference>
<name>A0ABN9U798_9DINO</name>
<keyword evidence="7 10" id="KW-0472">Membrane</keyword>
<dbReference type="InterPro" id="IPR012677">
    <property type="entry name" value="Nucleotide-bd_a/b_plait_sf"/>
</dbReference>
<keyword evidence="5" id="KW-0029">Amino-acid transport</keyword>
<dbReference type="SUPFAM" id="SSF54928">
    <property type="entry name" value="RNA-binding domain, RBD"/>
    <property type="match status" value="1"/>
</dbReference>
<evidence type="ECO:0000256" key="1">
    <source>
        <dbReference type="ARBA" id="ARBA00004141"/>
    </source>
</evidence>
<evidence type="ECO:0000256" key="5">
    <source>
        <dbReference type="ARBA" id="ARBA00022970"/>
    </source>
</evidence>
<accession>A0ABN9U798</accession>
<dbReference type="InterPro" id="IPR035979">
    <property type="entry name" value="RBD_domain_sf"/>
</dbReference>
<evidence type="ECO:0000256" key="6">
    <source>
        <dbReference type="ARBA" id="ARBA00022989"/>
    </source>
</evidence>
<dbReference type="EMBL" id="CAUYUJ010015507">
    <property type="protein sequence ID" value="CAK0854975.1"/>
    <property type="molecule type" value="Genomic_DNA"/>
</dbReference>
<evidence type="ECO:0000256" key="8">
    <source>
        <dbReference type="PROSITE-ProRule" id="PRU00176"/>
    </source>
</evidence>
<comment type="subcellular location">
    <subcellularLocation>
        <location evidence="1">Membrane</location>
        <topology evidence="1">Multi-pass membrane protein</topology>
    </subcellularLocation>
</comment>
<comment type="similarity">
    <text evidence="2">Belongs to the SLC43A transporter (TC 2.A.1.44) family.</text>
</comment>
<feature type="transmembrane region" description="Helical" evidence="10">
    <location>
        <begin position="219"/>
        <end position="241"/>
    </location>
</feature>
<feature type="transmembrane region" description="Helical" evidence="10">
    <location>
        <begin position="535"/>
        <end position="558"/>
    </location>
</feature>
<feature type="transmembrane region" description="Helical" evidence="10">
    <location>
        <begin position="564"/>
        <end position="583"/>
    </location>
</feature>
<dbReference type="PANTHER" id="PTHR20772:SF2">
    <property type="entry name" value="PROTEIN FMP42"/>
    <property type="match status" value="1"/>
</dbReference>
<dbReference type="CDD" id="cd06174">
    <property type="entry name" value="MFS"/>
    <property type="match status" value="1"/>
</dbReference>
<dbReference type="Pfam" id="PF00076">
    <property type="entry name" value="RRM_1"/>
    <property type="match status" value="1"/>
</dbReference>
<organism evidence="12 13">
    <name type="scientific">Prorocentrum cordatum</name>
    <dbReference type="NCBI Taxonomy" id="2364126"/>
    <lineage>
        <taxon>Eukaryota</taxon>
        <taxon>Sar</taxon>
        <taxon>Alveolata</taxon>
        <taxon>Dinophyceae</taxon>
        <taxon>Prorocentrales</taxon>
        <taxon>Prorocentraceae</taxon>
        <taxon>Prorocentrum</taxon>
    </lineage>
</organism>
<dbReference type="Gene3D" id="3.30.70.330">
    <property type="match status" value="1"/>
</dbReference>
<dbReference type="PROSITE" id="PS50102">
    <property type="entry name" value="RRM"/>
    <property type="match status" value="1"/>
</dbReference>
<keyword evidence="6 10" id="KW-1133">Transmembrane helix</keyword>
<feature type="region of interest" description="Disordered" evidence="9">
    <location>
        <begin position="814"/>
        <end position="833"/>
    </location>
</feature>
<protein>
    <recommendedName>
        <fullName evidence="11">RRM domain-containing protein</fullName>
    </recommendedName>
</protein>
<dbReference type="CDD" id="cd00590">
    <property type="entry name" value="RRM_SF"/>
    <property type="match status" value="1"/>
</dbReference>
<evidence type="ECO:0000256" key="10">
    <source>
        <dbReference type="SAM" id="Phobius"/>
    </source>
</evidence>
<evidence type="ECO:0000313" key="12">
    <source>
        <dbReference type="EMBL" id="CAK0854975.1"/>
    </source>
</evidence>
<gene>
    <name evidence="12" type="ORF">PCOR1329_LOCUS45832</name>
</gene>
<sequence length="833" mass="84343">MLGPALMGMAGAGMVGPPQGGVAPPKAEKLQAKKEKDMKVTTVFVGGLRKSTSEDKVAGHFARFGQIDNVDIKRQPDGTSRGFAFVKFLDKDAVDKVIEARADHMIDNKWVAVRPHGGKEFEAKLSQEKAEKAKEEARTTSARPADDEDDHNEEKWSEKYLTMAAQVGAVMQREGASASDGVPTDQALSMLEKSARQPPTNTNGINPNPMLLSALQNQMAMMSMMGGMTPMMGMMQGMMGGGMNPMMNPMMGGMGPRPMMPGMMGMPGGGGGGGCMPGMAAGGASMPDGCIPGGMTGPGAMGMQGAAAEVAEAAAVAAAAEAAAAVVEAAAEAAAGAAAQAAAEGAVGGAAAEAAAELAEGADAAVAAQRPPPRLDGAAAAGGWGPPRRRALGGSGGGRGGGGRRRGEAARAGGLGGEAWPAATRLAVGLALAANLLGSGVIFGFAPLQVLLEEDGVFQGLCGKEASVCPERTSQLVLLYTLGSTAAILCGPVGFVVDWAGPVASNALSGGVASLGLALLGAAPPDGLAPLAAGAVLTGFGGAAILMASLPLGFVVPAAAEGPVLSAVNVCFDASSVVFLLVYRLYASLGLSRRALLVGHAAVIATLHLGLVAAWSCGPAQRLRARQAEELKLAAAACQDDAACGAAALAPDALQSWEFRFVLVFFTAQMFRSNFYLGTNKALLEAYGDASTGYAYTQVFAAFLPVSVVCLPLAPPPRPATAGARAVLPRLRRTVLRRCCAALPQVAAAQANVADCDWTIAAPQGARQDPRRPNALHAVGLKSEASARHEPVGDAGASVRALWKTSLGTKSALWPPRLGQKANISPGSSASEV</sequence>
<feature type="region of interest" description="Disordered" evidence="9">
    <location>
        <begin position="125"/>
        <end position="154"/>
    </location>
</feature>
<evidence type="ECO:0000259" key="11">
    <source>
        <dbReference type="PROSITE" id="PS50102"/>
    </source>
</evidence>
<evidence type="ECO:0000313" key="13">
    <source>
        <dbReference type="Proteomes" id="UP001189429"/>
    </source>
</evidence>
<comment type="caution">
    <text evidence="12">The sequence shown here is derived from an EMBL/GenBank/DDBJ whole genome shotgun (WGS) entry which is preliminary data.</text>
</comment>
<keyword evidence="13" id="KW-1185">Reference proteome</keyword>
<dbReference type="SMART" id="SM00360">
    <property type="entry name" value="RRM"/>
    <property type="match status" value="1"/>
</dbReference>
<feature type="domain" description="RRM" evidence="11">
    <location>
        <begin position="41"/>
        <end position="128"/>
    </location>
</feature>
<evidence type="ECO:0000256" key="4">
    <source>
        <dbReference type="ARBA" id="ARBA00022692"/>
    </source>
</evidence>
<feature type="region of interest" description="Disordered" evidence="9">
    <location>
        <begin position="363"/>
        <end position="414"/>
    </location>
</feature>
<reference evidence="12" key="1">
    <citation type="submission" date="2023-10" db="EMBL/GenBank/DDBJ databases">
        <authorList>
            <person name="Chen Y."/>
            <person name="Shah S."/>
            <person name="Dougan E. K."/>
            <person name="Thang M."/>
            <person name="Chan C."/>
        </authorList>
    </citation>
    <scope>NUCLEOTIDE SEQUENCE [LARGE SCALE GENOMIC DNA]</scope>
</reference>
<dbReference type="InterPro" id="IPR052599">
    <property type="entry name" value="SLC43A_AATransporter"/>
</dbReference>
<feature type="transmembrane region" description="Helical" evidence="10">
    <location>
        <begin position="503"/>
        <end position="523"/>
    </location>
</feature>
<feature type="transmembrane region" description="Helical" evidence="10">
    <location>
        <begin position="595"/>
        <end position="615"/>
    </location>
</feature>
<keyword evidence="3" id="KW-0813">Transport</keyword>
<feature type="transmembrane region" description="Helical" evidence="10">
    <location>
        <begin position="477"/>
        <end position="497"/>
    </location>
</feature>
<dbReference type="InterPro" id="IPR000504">
    <property type="entry name" value="RRM_dom"/>
</dbReference>
<keyword evidence="8" id="KW-0694">RNA-binding</keyword>
<feature type="compositionally biased region" description="Basic and acidic residues" evidence="9">
    <location>
        <begin position="125"/>
        <end position="138"/>
    </location>
</feature>
<feature type="compositionally biased region" description="Polar residues" evidence="9">
    <location>
        <begin position="822"/>
        <end position="833"/>
    </location>
</feature>
<evidence type="ECO:0000256" key="7">
    <source>
        <dbReference type="ARBA" id="ARBA00023136"/>
    </source>
</evidence>
<proteinExistence type="inferred from homology"/>
<evidence type="ECO:0000256" key="3">
    <source>
        <dbReference type="ARBA" id="ARBA00022448"/>
    </source>
</evidence>
<evidence type="ECO:0000256" key="9">
    <source>
        <dbReference type="SAM" id="MobiDB-lite"/>
    </source>
</evidence>
<dbReference type="Proteomes" id="UP001189429">
    <property type="component" value="Unassembled WGS sequence"/>
</dbReference>
<evidence type="ECO:0000256" key="2">
    <source>
        <dbReference type="ARBA" id="ARBA00006595"/>
    </source>
</evidence>